<dbReference type="AlphaFoldDB" id="A0A2S9GX60"/>
<dbReference type="EMBL" id="PUGF01000014">
    <property type="protein sequence ID" value="PRC92307.1"/>
    <property type="molecule type" value="Genomic_DNA"/>
</dbReference>
<protein>
    <submittedName>
        <fullName evidence="1">Uncharacterized protein</fullName>
    </submittedName>
</protein>
<evidence type="ECO:0000313" key="1">
    <source>
        <dbReference type="EMBL" id="PRC92307.1"/>
    </source>
</evidence>
<keyword evidence="2" id="KW-1185">Reference proteome</keyword>
<name>A0A2S9GX60_9BURK</name>
<accession>A0A2S9GX60</accession>
<gene>
    <name evidence="1" type="ORF">S2091_2966</name>
</gene>
<reference evidence="1 2" key="1">
    <citation type="submission" date="2018-02" db="EMBL/GenBank/DDBJ databases">
        <title>Solimicrobium silvestre gen. nov., sp. nov., isolated from alpine forest soil.</title>
        <authorList>
            <person name="Margesin R."/>
            <person name="Albuquerque L."/>
            <person name="Zhang D.-C."/>
            <person name="Froufe H.J.C."/>
            <person name="Severino R."/>
            <person name="Roxo I."/>
            <person name="Egas C."/>
            <person name="Da Costa M.S."/>
        </authorList>
    </citation>
    <scope>NUCLEOTIDE SEQUENCE [LARGE SCALE GENOMIC DNA]</scope>
    <source>
        <strain evidence="1 2">S20-91</strain>
    </source>
</reference>
<comment type="caution">
    <text evidence="1">The sequence shown here is derived from an EMBL/GenBank/DDBJ whole genome shotgun (WGS) entry which is preliminary data.</text>
</comment>
<dbReference type="Proteomes" id="UP000237839">
    <property type="component" value="Unassembled WGS sequence"/>
</dbReference>
<sequence length="83" mass="9297">MVVVSMGSEDVAFIFEENSSDFQQIAVQGQVTYRINDFKKIASLLNFLINPIHSFGHHVAYICPLRFELGSDNIKSNSCLAMV</sequence>
<evidence type="ECO:0000313" key="2">
    <source>
        <dbReference type="Proteomes" id="UP000237839"/>
    </source>
</evidence>
<proteinExistence type="predicted"/>
<organism evidence="1 2">
    <name type="scientific">Solimicrobium silvestre</name>
    <dbReference type="NCBI Taxonomy" id="2099400"/>
    <lineage>
        <taxon>Bacteria</taxon>
        <taxon>Pseudomonadati</taxon>
        <taxon>Pseudomonadota</taxon>
        <taxon>Betaproteobacteria</taxon>
        <taxon>Burkholderiales</taxon>
        <taxon>Oxalobacteraceae</taxon>
        <taxon>Solimicrobium</taxon>
    </lineage>
</organism>